<evidence type="ECO:0000313" key="2">
    <source>
        <dbReference type="EMBL" id="RDW17220.1"/>
    </source>
</evidence>
<name>A0A3D8PMA9_9BACI</name>
<keyword evidence="2" id="KW-0808">Transferase</keyword>
<proteinExistence type="predicted"/>
<evidence type="ECO:0000313" key="3">
    <source>
        <dbReference type="Proteomes" id="UP000256520"/>
    </source>
</evidence>
<accession>A0A3D8PMA9</accession>
<dbReference type="EMBL" id="PIOD01000014">
    <property type="protein sequence ID" value="RDW17220.1"/>
    <property type="molecule type" value="Genomic_DNA"/>
</dbReference>
<dbReference type="OrthoDB" id="5638018at2"/>
<comment type="caution">
    <text evidence="2">The sequence shown here is derived from an EMBL/GenBank/DDBJ whole genome shotgun (WGS) entry which is preliminary data.</text>
</comment>
<dbReference type="RefSeq" id="WP_115750231.1">
    <property type="nucleotide sequence ID" value="NZ_PIOD01000014.1"/>
</dbReference>
<dbReference type="Pfam" id="PF00583">
    <property type="entry name" value="Acetyltransf_1"/>
    <property type="match status" value="1"/>
</dbReference>
<keyword evidence="3" id="KW-1185">Reference proteome</keyword>
<gene>
    <name evidence="2" type="ORF">CWR45_12555</name>
</gene>
<dbReference type="Proteomes" id="UP000256520">
    <property type="component" value="Unassembled WGS sequence"/>
</dbReference>
<dbReference type="Gene3D" id="3.40.630.30">
    <property type="match status" value="1"/>
</dbReference>
<reference evidence="3" key="1">
    <citation type="submission" date="2017-11" db="EMBL/GenBank/DDBJ databases">
        <authorList>
            <person name="Zhu W."/>
        </authorList>
    </citation>
    <scope>NUCLEOTIDE SEQUENCE [LARGE SCALE GENOMIC DNA]</scope>
    <source>
        <strain evidence="3">CAU 1051</strain>
    </source>
</reference>
<evidence type="ECO:0000259" key="1">
    <source>
        <dbReference type="PROSITE" id="PS51186"/>
    </source>
</evidence>
<dbReference type="InterPro" id="IPR016181">
    <property type="entry name" value="Acyl_CoA_acyltransferase"/>
</dbReference>
<sequence>MKLKNVIKPKLEDIENIVAVDREVTSNNSRRGYIRKAVEEDRCIVVKNDNRIVGFLIFDTNFFNCSFISLIIVSPTARRKGYATSLIDYFVKIASTQKVFSSTNLSNKDMQKVFIANGFVQSGVVENLDEGDPEIIYFKSK</sequence>
<dbReference type="GO" id="GO:0016747">
    <property type="term" value="F:acyltransferase activity, transferring groups other than amino-acyl groups"/>
    <property type="evidence" value="ECO:0007669"/>
    <property type="project" value="InterPro"/>
</dbReference>
<dbReference type="AlphaFoldDB" id="A0A3D8PMA9"/>
<dbReference type="InterPro" id="IPR000182">
    <property type="entry name" value="GNAT_dom"/>
</dbReference>
<feature type="domain" description="N-acetyltransferase" evidence="1">
    <location>
        <begin position="1"/>
        <end position="141"/>
    </location>
</feature>
<dbReference type="CDD" id="cd04301">
    <property type="entry name" value="NAT_SF"/>
    <property type="match status" value="1"/>
</dbReference>
<organism evidence="2 3">
    <name type="scientific">Oceanobacillus chungangensis</name>
    <dbReference type="NCBI Taxonomy" id="1229152"/>
    <lineage>
        <taxon>Bacteria</taxon>
        <taxon>Bacillati</taxon>
        <taxon>Bacillota</taxon>
        <taxon>Bacilli</taxon>
        <taxon>Bacillales</taxon>
        <taxon>Bacillaceae</taxon>
        <taxon>Oceanobacillus</taxon>
    </lineage>
</organism>
<dbReference type="PROSITE" id="PS51186">
    <property type="entry name" value="GNAT"/>
    <property type="match status" value="1"/>
</dbReference>
<protein>
    <submittedName>
        <fullName evidence="2">GNAT family N-acetyltransferase</fullName>
    </submittedName>
</protein>
<dbReference type="SUPFAM" id="SSF55729">
    <property type="entry name" value="Acyl-CoA N-acyltransferases (Nat)"/>
    <property type="match status" value="1"/>
</dbReference>